<evidence type="ECO:0008006" key="3">
    <source>
        <dbReference type="Google" id="ProtNLM"/>
    </source>
</evidence>
<accession>A0A839S7X2</accession>
<dbReference type="EMBL" id="JACHWU010000010">
    <property type="protein sequence ID" value="MBB3053464.1"/>
    <property type="molecule type" value="Genomic_DNA"/>
</dbReference>
<evidence type="ECO:0000313" key="1">
    <source>
        <dbReference type="EMBL" id="MBB3053464.1"/>
    </source>
</evidence>
<dbReference type="Proteomes" id="UP000550714">
    <property type="component" value="Unassembled WGS sequence"/>
</dbReference>
<name>A0A839S7X2_9PSEU</name>
<reference evidence="1 2" key="1">
    <citation type="submission" date="2020-08" db="EMBL/GenBank/DDBJ databases">
        <title>Genomic Encyclopedia of Type Strains, Phase III (KMG-III): the genomes of soil and plant-associated and newly described type strains.</title>
        <authorList>
            <person name="Whitman W."/>
        </authorList>
    </citation>
    <scope>NUCLEOTIDE SEQUENCE [LARGE SCALE GENOMIC DNA]</scope>
    <source>
        <strain evidence="1 2">CECT 8577</strain>
    </source>
</reference>
<evidence type="ECO:0000313" key="2">
    <source>
        <dbReference type="Proteomes" id="UP000550714"/>
    </source>
</evidence>
<protein>
    <recommendedName>
        <fullName evidence="3">DNA-binding protein</fullName>
    </recommendedName>
</protein>
<dbReference type="RefSeq" id="WP_183659280.1">
    <property type="nucleotide sequence ID" value="NZ_JACHWU010000010.1"/>
</dbReference>
<comment type="caution">
    <text evidence="1">The sequence shown here is derived from an EMBL/GenBank/DDBJ whole genome shotgun (WGS) entry which is preliminary data.</text>
</comment>
<proteinExistence type="predicted"/>
<dbReference type="AlphaFoldDB" id="A0A839S7X2"/>
<keyword evidence="2" id="KW-1185">Reference proteome</keyword>
<gene>
    <name evidence="1" type="ORF">FHS23_004517</name>
</gene>
<sequence>MTGTTTALETVLARTGLKVDAGEFLALVEQAARRLSPGDPDPAHFFSGEQRDVLTDVGLDLSATKSGEPDARANAVATQAVFADSALTVTEAATRLGVDDSRVRHRLKQHRLTGWKGHGGWRLPAWQFTAAGAVPGLEVVLRAVPDDQPALVVAGFMTTPQPDLPIRDTPTTPRDWLLAGGDPARVAELAATLGTPA</sequence>
<organism evidence="1 2">
    <name type="scientific">Prauserella isguenensis</name>
    <dbReference type="NCBI Taxonomy" id="1470180"/>
    <lineage>
        <taxon>Bacteria</taxon>
        <taxon>Bacillati</taxon>
        <taxon>Actinomycetota</taxon>
        <taxon>Actinomycetes</taxon>
        <taxon>Pseudonocardiales</taxon>
        <taxon>Pseudonocardiaceae</taxon>
        <taxon>Prauserella</taxon>
    </lineage>
</organism>